<reference evidence="3" key="1">
    <citation type="submission" date="2023-08" db="EMBL/GenBank/DDBJ databases">
        <authorList>
            <person name="Alioto T."/>
            <person name="Alioto T."/>
            <person name="Gomez Garrido J."/>
        </authorList>
    </citation>
    <scope>NUCLEOTIDE SEQUENCE</scope>
</reference>
<evidence type="ECO:0000313" key="4">
    <source>
        <dbReference type="Proteomes" id="UP001162480"/>
    </source>
</evidence>
<keyword evidence="2" id="KW-0472">Membrane</keyword>
<dbReference type="SUPFAM" id="SSF51735">
    <property type="entry name" value="NAD(P)-binding Rossmann-fold domains"/>
    <property type="match status" value="1"/>
</dbReference>
<dbReference type="GO" id="GO:0016491">
    <property type="term" value="F:oxidoreductase activity"/>
    <property type="evidence" value="ECO:0007669"/>
    <property type="project" value="TreeGrafter"/>
</dbReference>
<keyword evidence="4" id="KW-1185">Reference proteome</keyword>
<keyword evidence="2" id="KW-1133">Transmembrane helix</keyword>
<feature type="transmembrane region" description="Helical" evidence="2">
    <location>
        <begin position="21"/>
        <end position="43"/>
    </location>
</feature>
<dbReference type="InterPro" id="IPR002347">
    <property type="entry name" value="SDR_fam"/>
</dbReference>
<dbReference type="Gene3D" id="3.40.50.720">
    <property type="entry name" value="NAD(P)-binding Rossmann-like Domain"/>
    <property type="match status" value="1"/>
</dbReference>
<protein>
    <recommendedName>
        <fullName evidence="5">D-beta-hydroxybutyrate dehydrogenase, mitochondrial</fullName>
    </recommendedName>
</protein>
<dbReference type="PRINTS" id="PR00080">
    <property type="entry name" value="SDRFAMILY"/>
</dbReference>
<sequence length="345" mass="38586">MIIGAVAVLQPEQLQYSGYTLNLTSTLIVLGLVSILAFAVLPLDNDLPVSSHQKAVVITGCDSGFGHSLAQRLHSKGYTVYAACLFSQQDGAKELRDMESDRMHVIQLDVTCDDQVEKAMEYVKSTLGDRELWALINNAGIASFGEIEWTSVPLFKKIMDVNVIGVVRVTKAFLPLLRNIKGRVINVASLAGRYTIPAFSAYSMSKVACIAFSDGLRQEMSKFGIKVITVEPGLYKTPIATNVSSDTERRWASTPTDIKEVYGEEYFKEFMTVINSQMQRARENVKEVVDLMVHAVTSSNPKVRYVPYWVTNVRSTILMYLPSVLRDKLFRSYSVRCEPKCMHKD</sequence>
<comment type="similarity">
    <text evidence="1">Belongs to the short-chain dehydrogenases/reductases (SDR) family.</text>
</comment>
<dbReference type="EMBL" id="OX597818">
    <property type="protein sequence ID" value="CAI9723390.1"/>
    <property type="molecule type" value="Genomic_DNA"/>
</dbReference>
<evidence type="ECO:0008006" key="5">
    <source>
        <dbReference type="Google" id="ProtNLM"/>
    </source>
</evidence>
<keyword evidence="2" id="KW-0812">Transmembrane</keyword>
<evidence type="ECO:0000256" key="1">
    <source>
        <dbReference type="RuleBase" id="RU000363"/>
    </source>
</evidence>
<organism evidence="3 4">
    <name type="scientific">Octopus vulgaris</name>
    <name type="common">Common octopus</name>
    <dbReference type="NCBI Taxonomy" id="6645"/>
    <lineage>
        <taxon>Eukaryota</taxon>
        <taxon>Metazoa</taxon>
        <taxon>Spiralia</taxon>
        <taxon>Lophotrochozoa</taxon>
        <taxon>Mollusca</taxon>
        <taxon>Cephalopoda</taxon>
        <taxon>Coleoidea</taxon>
        <taxon>Octopodiformes</taxon>
        <taxon>Octopoda</taxon>
        <taxon>Incirrata</taxon>
        <taxon>Octopodidae</taxon>
        <taxon>Octopus</taxon>
    </lineage>
</organism>
<dbReference type="PANTHER" id="PTHR43313">
    <property type="entry name" value="SHORT-CHAIN DEHYDROGENASE/REDUCTASE FAMILY 9C"/>
    <property type="match status" value="1"/>
</dbReference>
<dbReference type="Pfam" id="PF00106">
    <property type="entry name" value="adh_short"/>
    <property type="match status" value="1"/>
</dbReference>
<dbReference type="Proteomes" id="UP001162480">
    <property type="component" value="Chromosome 5"/>
</dbReference>
<dbReference type="AlphaFoldDB" id="A0AA36AW51"/>
<name>A0AA36AW51_OCTVU</name>
<dbReference type="InterPro" id="IPR036291">
    <property type="entry name" value="NAD(P)-bd_dom_sf"/>
</dbReference>
<evidence type="ECO:0000256" key="2">
    <source>
        <dbReference type="SAM" id="Phobius"/>
    </source>
</evidence>
<dbReference type="PRINTS" id="PR00081">
    <property type="entry name" value="GDHRDH"/>
</dbReference>
<evidence type="ECO:0000313" key="3">
    <source>
        <dbReference type="EMBL" id="CAI9723390.1"/>
    </source>
</evidence>
<proteinExistence type="inferred from homology"/>
<dbReference type="PANTHER" id="PTHR43313:SF36">
    <property type="entry name" value="D-BETA-HYDROXYBUTYRATE DEHYDROGENASE, MITOCHONDRIAL"/>
    <property type="match status" value="1"/>
</dbReference>
<accession>A0AA36AW51</accession>
<dbReference type="GO" id="GO:0008202">
    <property type="term" value="P:steroid metabolic process"/>
    <property type="evidence" value="ECO:0007669"/>
    <property type="project" value="TreeGrafter"/>
</dbReference>
<gene>
    <name evidence="3" type="ORF">OCTVUL_1B012502</name>
</gene>